<proteinExistence type="predicted"/>
<accession>A0A2M9CBZ7</accession>
<protein>
    <submittedName>
        <fullName evidence="4">Carbohydrate binding protein</fullName>
    </submittedName>
</protein>
<dbReference type="Gene3D" id="2.10.10.20">
    <property type="entry name" value="Carbohydrate-binding module superfamily 5/12"/>
    <property type="match status" value="1"/>
</dbReference>
<name>A0A2M9CBZ7_9CELL</name>
<reference evidence="4 5" key="1">
    <citation type="submission" date="2017-11" db="EMBL/GenBank/DDBJ databases">
        <title>Genomic Encyclopedia of Archaeal and Bacterial Type Strains, Phase II (KMG-II): From Individual Species to Whole Genera.</title>
        <authorList>
            <person name="Goeker M."/>
        </authorList>
    </citation>
    <scope>NUCLEOTIDE SEQUENCE [LARGE SCALE GENOMIC DNA]</scope>
    <source>
        <strain evidence="4 5">DSM 25478</strain>
    </source>
</reference>
<evidence type="ECO:0000259" key="3">
    <source>
        <dbReference type="SMART" id="SM00495"/>
    </source>
</evidence>
<dbReference type="Proteomes" id="UP000231693">
    <property type="component" value="Unassembled WGS sequence"/>
</dbReference>
<feature type="region of interest" description="Disordered" evidence="2">
    <location>
        <begin position="97"/>
        <end position="122"/>
    </location>
</feature>
<keyword evidence="1" id="KW-0378">Hydrolase</keyword>
<feature type="domain" description="Chitin-binding type-3" evidence="3">
    <location>
        <begin position="45"/>
        <end position="92"/>
    </location>
</feature>
<organism evidence="4 5">
    <name type="scientific">Sediminihabitans luteus</name>
    <dbReference type="NCBI Taxonomy" id="1138585"/>
    <lineage>
        <taxon>Bacteria</taxon>
        <taxon>Bacillati</taxon>
        <taxon>Actinomycetota</taxon>
        <taxon>Actinomycetes</taxon>
        <taxon>Micrococcales</taxon>
        <taxon>Cellulomonadaceae</taxon>
        <taxon>Sediminihabitans</taxon>
    </lineage>
</organism>
<comment type="caution">
    <text evidence="4">The sequence shown here is derived from an EMBL/GenBank/DDBJ whole genome shotgun (WGS) entry which is preliminary data.</text>
</comment>
<dbReference type="SMART" id="SM00495">
    <property type="entry name" value="ChtBD3"/>
    <property type="match status" value="1"/>
</dbReference>
<dbReference type="InterPro" id="IPR003610">
    <property type="entry name" value="CBM5/12"/>
</dbReference>
<dbReference type="OrthoDB" id="99456at2"/>
<feature type="compositionally biased region" description="Pro residues" evidence="2">
    <location>
        <begin position="105"/>
        <end position="122"/>
    </location>
</feature>
<dbReference type="GO" id="GO:0005576">
    <property type="term" value="C:extracellular region"/>
    <property type="evidence" value="ECO:0007669"/>
    <property type="project" value="InterPro"/>
</dbReference>
<dbReference type="GO" id="GO:0004553">
    <property type="term" value="F:hydrolase activity, hydrolyzing O-glycosyl compounds"/>
    <property type="evidence" value="ECO:0007669"/>
    <property type="project" value="InterPro"/>
</dbReference>
<dbReference type="GO" id="GO:0005975">
    <property type="term" value="P:carbohydrate metabolic process"/>
    <property type="evidence" value="ECO:0007669"/>
    <property type="project" value="InterPro"/>
</dbReference>
<dbReference type="CDD" id="cd12215">
    <property type="entry name" value="ChiC_BD"/>
    <property type="match status" value="1"/>
</dbReference>
<evidence type="ECO:0000256" key="2">
    <source>
        <dbReference type="SAM" id="MobiDB-lite"/>
    </source>
</evidence>
<evidence type="ECO:0000313" key="4">
    <source>
        <dbReference type="EMBL" id="PJJ68563.1"/>
    </source>
</evidence>
<dbReference type="RefSeq" id="WP_100424125.1">
    <property type="nucleotide sequence ID" value="NZ_BOOX01000011.1"/>
</dbReference>
<evidence type="ECO:0000256" key="1">
    <source>
        <dbReference type="ARBA" id="ARBA00022801"/>
    </source>
</evidence>
<dbReference type="InterPro" id="IPR036573">
    <property type="entry name" value="CBM_sf_5/12"/>
</dbReference>
<gene>
    <name evidence="4" type="ORF">CLV28_2979</name>
</gene>
<dbReference type="GO" id="GO:0030246">
    <property type="term" value="F:carbohydrate binding"/>
    <property type="evidence" value="ECO:0007669"/>
    <property type="project" value="InterPro"/>
</dbReference>
<evidence type="ECO:0000313" key="5">
    <source>
        <dbReference type="Proteomes" id="UP000231693"/>
    </source>
</evidence>
<keyword evidence="5" id="KW-1185">Reference proteome</keyword>
<dbReference type="AlphaFoldDB" id="A0A2M9CBZ7"/>
<dbReference type="EMBL" id="PGFE01000007">
    <property type="protein sequence ID" value="PJJ68563.1"/>
    <property type="molecule type" value="Genomic_DNA"/>
</dbReference>
<sequence>MTATRGWAPGRRTTTAAVVLALGGASVALWSAMPPAQALSVRICPTTWAADVAYPGGAVVAQDQRAYRARWWTLGEPPARYAGTGWSVWVDDGPCWGPSATSPWTMPPVPDPTPTPTPTAIP</sequence>
<dbReference type="SUPFAM" id="SSF51055">
    <property type="entry name" value="Carbohydrate binding domain"/>
    <property type="match status" value="1"/>
</dbReference>